<keyword evidence="1" id="KW-0812">Transmembrane</keyword>
<evidence type="ECO:0000313" key="2">
    <source>
        <dbReference type="EMBL" id="QDL57038.1"/>
    </source>
</evidence>
<feature type="transmembrane region" description="Helical" evidence="1">
    <location>
        <begin position="31"/>
        <end position="51"/>
    </location>
</feature>
<evidence type="ECO:0000256" key="1">
    <source>
        <dbReference type="SAM" id="Phobius"/>
    </source>
</evidence>
<proteinExistence type="predicted"/>
<keyword evidence="1" id="KW-0472">Membrane</keyword>
<dbReference type="EMBL" id="MK558262">
    <property type="protein sequence ID" value="QDL57038.1"/>
    <property type="molecule type" value="Genomic_DNA"/>
</dbReference>
<keyword evidence="1" id="KW-1133">Transmembrane helix</keyword>
<keyword evidence="3" id="KW-1185">Reference proteome</keyword>
<accession>A0AAE6H376</accession>
<protein>
    <submittedName>
        <fullName evidence="2">Uncharacterized protein</fullName>
    </submittedName>
</protein>
<organism evidence="2 3">
    <name type="scientific">Dione juno nucleopolyhedrovirus</name>
    <dbReference type="NCBI Taxonomy" id="2594175"/>
    <lineage>
        <taxon>Viruses</taxon>
        <taxon>Viruses incertae sedis</taxon>
        <taxon>Naldaviricetes</taxon>
        <taxon>Lefavirales</taxon>
        <taxon>Baculoviridae</taxon>
        <taxon>Alphabaculovirus</taxon>
        <taxon>Alphabaculovirus dijunonis</taxon>
    </lineage>
</organism>
<dbReference type="Proteomes" id="UP000831804">
    <property type="component" value="Segment"/>
</dbReference>
<gene>
    <name evidence="2" type="ORF">DijuNPV-ORF-70</name>
</gene>
<evidence type="ECO:0000313" key="3">
    <source>
        <dbReference type="Proteomes" id="UP000831804"/>
    </source>
</evidence>
<sequence>MVVMLDGKYIGSPNGDGGGGGGGAGKGVGNLILSFCLMFISIHSVSNIIIIKLDTVKKTTTTIILKYIIIANLNFFCIVPKSCAPDERAIFDCAECTCTR</sequence>
<name>A0AAE6H376_9ABAC</name>
<reference evidence="2" key="1">
    <citation type="journal article" date="2019" name="Viruses">
        <title>A Nymphalid-Infecting Group I Alphabaculovirus Isolated from the Major Passion Fruit Caterpillar Pest Dione juno juno (Lepidoptera: Nymphalidae).</title>
        <authorList>
            <person name="Ribeiro B.M."/>
            <person name="Dos Santos E.R."/>
            <person name="Trentin L.B."/>
            <person name="da Silva L.A."/>
            <person name="de Melo F.L."/>
            <person name="Kitajima E.W."/>
            <person name="Ardisson-Araujo D.M.P."/>
        </authorList>
    </citation>
    <scope>NUCLEOTIDE SEQUENCE</scope>
    <source>
        <strain evidence="2">Araguari-MG</strain>
    </source>
</reference>